<feature type="coiled-coil region" evidence="2">
    <location>
        <begin position="891"/>
        <end position="942"/>
    </location>
</feature>
<feature type="region of interest" description="Disordered" evidence="3">
    <location>
        <begin position="621"/>
        <end position="641"/>
    </location>
</feature>
<dbReference type="GO" id="GO:0006887">
    <property type="term" value="P:exocytosis"/>
    <property type="evidence" value="ECO:0007669"/>
    <property type="project" value="TreeGrafter"/>
</dbReference>
<feature type="region of interest" description="Disordered" evidence="3">
    <location>
        <begin position="1221"/>
        <end position="1256"/>
    </location>
</feature>
<feature type="region of interest" description="Disordered" evidence="3">
    <location>
        <begin position="1331"/>
        <end position="1386"/>
    </location>
</feature>
<feature type="region of interest" description="Disordered" evidence="3">
    <location>
        <begin position="656"/>
        <end position="686"/>
    </location>
</feature>
<evidence type="ECO:0000259" key="4">
    <source>
        <dbReference type="Pfam" id="PF06428"/>
    </source>
</evidence>
<dbReference type="PANTHER" id="PTHR14430:SF0">
    <property type="entry name" value="SEC2P DOMAIN-CONTAINING PROTEIN"/>
    <property type="match status" value="1"/>
</dbReference>
<feature type="compositionally biased region" description="Basic and acidic residues" evidence="3">
    <location>
        <begin position="657"/>
        <end position="679"/>
    </location>
</feature>
<feature type="domain" description="GDP/GTP exchange factor Sec2 N-terminal" evidence="4">
    <location>
        <begin position="834"/>
        <end position="938"/>
    </location>
</feature>
<accession>A0A1Y1V9S4</accession>
<name>A0A1Y1V9S4_9FUNG</name>
<reference evidence="5 6" key="2">
    <citation type="submission" date="2016-08" db="EMBL/GenBank/DDBJ databases">
        <title>Pervasive Adenine N6-methylation of Active Genes in Fungi.</title>
        <authorList>
            <consortium name="DOE Joint Genome Institute"/>
            <person name="Mondo S.J."/>
            <person name="Dannebaum R.O."/>
            <person name="Kuo R.C."/>
            <person name="Labutti K."/>
            <person name="Haridas S."/>
            <person name="Kuo A."/>
            <person name="Salamov A."/>
            <person name="Ahrendt S.R."/>
            <person name="Lipzen A."/>
            <person name="Sullivan W."/>
            <person name="Andreopoulos W.B."/>
            <person name="Clum A."/>
            <person name="Lindquist E."/>
            <person name="Daum C."/>
            <person name="Ramamoorthy G.K."/>
            <person name="Gryganskyi A."/>
            <person name="Culley D."/>
            <person name="Magnuson J.K."/>
            <person name="James T.Y."/>
            <person name="O'Malley M.A."/>
            <person name="Stajich J.E."/>
            <person name="Spatafora J.W."/>
            <person name="Visel A."/>
            <person name="Grigoriev I.V."/>
        </authorList>
    </citation>
    <scope>NUCLEOTIDE SEQUENCE [LARGE SCALE GENOMIC DNA]</scope>
    <source>
        <strain evidence="6">finn</strain>
    </source>
</reference>
<keyword evidence="6" id="KW-1185">Reference proteome</keyword>
<sequence>MSSDNVKNDQSILTNKSNNIESLESLNEKIDYKKNSYSKDLKEPIISEDLLKPERNTRIKSLDSYGNVEGVGNVLNSIDSLVNNKQVSQTPSKTEIDKLVSITDDSTSILLTAPTMEDIIEDEIISEVEEDINGLIPPITNNTKHSKVNKSNNSDSTKERANDSASILTEEELSSKTNSQNQINSSKNDIESIKVEKNLKFAMDKELSFNYLDENEKLFDSFINKEALLKEYLEIRKKLEKYLLSFEHNKNLDSLAFNGYENLVNKSDYDDLQSSQSNNNPLNNSLSTSNFNISDKNIFSLLDKYFEKIIENEKINERYRKRMTELIEIKDKFIGRQRIRNNKLEFALKEALFFLEKPFDVNLVQSHFINTLLSNYKDNQAESQALNTSNPNSNTNSNSNSNSMTAQAKKYLKKINKKHDNKNSLNQNINPVLRISKEENELCMQFSINYLRQALDWIEKDVDIDGDYEKFKIKRYISVDKIPKIDESKSMIDEDEKYPNLSKPLSTDLSENNINVSYSKIKINYQKGPSTEELTNEINLDDIFDKPEFNDNKKYTLKKSNTFRREKNESIPQFSNFTKSKSVNSLFASQYSQSNIDFDQLVNMIDEIDNEENMAFNEINEEKNESSSIISQNSDKSNKSVHKNVPILITPLNADSEYNHSNREGSDSIKDIMSEKEPSETSSTNINRSITNMSTCKRSLSLNAKEAKIMSAKLYNNLLKENNMINVMISLENENVRNDSSMNESNKNVENLPLPNSFTILSNYKCINNLNIEELQENFNEHFTENQLENNNTKFNFSINGENGLKLFKEILKGINQGGAEKINNLDKTNFVTSLEYNKQLKKIEALEKENNRLNYQLEKKTLEYDHEHMAKVMLDKELEDLTSQLFLQANKLVETECHKLEDTKVKLKELNDKYNAVKIQLEKRENELNALKKVMIKNEEKKISKRTKMFPKILNNNVNSSTVGNSIILLNNPPLEKLNINSVANSEELLSTSYNSNNSKLYSMDNNVSYISTDSYNVFASNILSTNKANSEAVVNVNSESNKVTKEINNLNTLNLDICSETIMDSNGRDEDDKVIHVNNNASIEEQSEEIKSWNLYSTKVIAIQNDKIFTYIDGGQFNEFQNYIRDSLIKVNNNKKKKNNIFCLPNTSFMKRCIEDEIYPCLFEHFSDQQSSSQSKRNSITKTHVNFKKKLQKALSCNGIIIIPFELLSKNGKLIKSTTPVTPKEKQNLDNSTSFSSSDEENGKDNETVNESNDSYSSKKIEYYLEYDFVHPLPLPPRKKCCLCMNYRDCHYHIIFKNIESKDKDGSLISPDSSKLINNINIIVNNNKLSNNQDNLTSSETNNKHTNNDKDSTISPTTNSNSLSNQMNKKNTNSNNDVSPVTSPTSKVVEDYTAKCYNINSDFLHQLRTENCFSFNEQFFLCPICRDKIVSVADLYSYLSSLESKLTGSSKGQSSILNMFKNVILLKRRIATAKLGALQFFEQNNDLFKDESLTALYDNSSEEWENYVKII</sequence>
<feature type="compositionally biased region" description="Polar residues" evidence="3">
    <location>
        <begin position="1355"/>
        <end position="1365"/>
    </location>
</feature>
<dbReference type="InterPro" id="IPR009449">
    <property type="entry name" value="Sec2_N"/>
</dbReference>
<evidence type="ECO:0000256" key="2">
    <source>
        <dbReference type="SAM" id="Coils"/>
    </source>
</evidence>
<reference evidence="5 6" key="1">
    <citation type="submission" date="2016-08" db="EMBL/GenBank/DDBJ databases">
        <title>Genomes of anaerobic fungi encode conserved fungal cellulosomes for biomass hydrolysis.</title>
        <authorList>
            <consortium name="DOE Joint Genome Institute"/>
            <person name="Haitjema C.H."/>
            <person name="Gilmore S.P."/>
            <person name="Henske J.K."/>
            <person name="Solomon K.V."/>
            <person name="De Groot R."/>
            <person name="Kuo A."/>
            <person name="Mondo S.J."/>
            <person name="Salamov A.A."/>
            <person name="Labutti K."/>
            <person name="Zhao Z."/>
            <person name="Chiniquy J."/>
            <person name="Barry K."/>
            <person name="Brewer H.M."/>
            <person name="Purvine S.O."/>
            <person name="Wright A.T."/>
            <person name="Boxma B."/>
            <person name="Van Alen T."/>
            <person name="Hackstein J.H."/>
            <person name="Baker S.E."/>
            <person name="Grigoriev I.V."/>
            <person name="O'Malley M.A."/>
        </authorList>
    </citation>
    <scope>NUCLEOTIDE SEQUENCE [LARGE SCALE GENOMIC DNA]</scope>
    <source>
        <strain evidence="6">finn</strain>
    </source>
</reference>
<dbReference type="Pfam" id="PF06428">
    <property type="entry name" value="Sec2p"/>
    <property type="match status" value="1"/>
</dbReference>
<dbReference type="EMBL" id="MCFH01000022">
    <property type="protein sequence ID" value="ORX49982.1"/>
    <property type="molecule type" value="Genomic_DNA"/>
</dbReference>
<feature type="compositionally biased region" description="Low complexity" evidence="3">
    <location>
        <begin position="387"/>
        <end position="403"/>
    </location>
</feature>
<evidence type="ECO:0000313" key="5">
    <source>
        <dbReference type="EMBL" id="ORX49982.1"/>
    </source>
</evidence>
<dbReference type="GO" id="GO:0005085">
    <property type="term" value="F:guanyl-nucleotide exchange factor activity"/>
    <property type="evidence" value="ECO:0007669"/>
    <property type="project" value="InterPro"/>
</dbReference>
<dbReference type="Proteomes" id="UP000193719">
    <property type="component" value="Unassembled WGS sequence"/>
</dbReference>
<dbReference type="SUPFAM" id="SSF144284">
    <property type="entry name" value="Sec2 N-terminal region"/>
    <property type="match status" value="1"/>
</dbReference>
<feature type="compositionally biased region" description="Low complexity" evidence="3">
    <location>
        <begin position="1366"/>
        <end position="1386"/>
    </location>
</feature>
<keyword evidence="1 2" id="KW-0175">Coiled coil</keyword>
<dbReference type="CDD" id="cd21044">
    <property type="entry name" value="Rab11BD_RAB3IP_like"/>
    <property type="match status" value="1"/>
</dbReference>
<feature type="compositionally biased region" description="Polar residues" evidence="3">
    <location>
        <begin position="175"/>
        <end position="185"/>
    </location>
</feature>
<protein>
    <recommendedName>
        <fullName evidence="4">GDP/GTP exchange factor Sec2 N-terminal domain-containing protein</fullName>
    </recommendedName>
</protein>
<feature type="compositionally biased region" description="Basic and acidic residues" evidence="3">
    <location>
        <begin position="1344"/>
        <end position="1354"/>
    </location>
</feature>
<proteinExistence type="predicted"/>
<dbReference type="GO" id="GO:0070319">
    <property type="term" value="C:Golgi to plasma membrane transport vesicle"/>
    <property type="evidence" value="ECO:0007669"/>
    <property type="project" value="TreeGrafter"/>
</dbReference>
<dbReference type="STRING" id="1754191.A0A1Y1V9S4"/>
<dbReference type="Gene3D" id="6.10.140.910">
    <property type="match status" value="1"/>
</dbReference>
<gene>
    <name evidence="5" type="ORF">BCR36DRAFT_583594</name>
</gene>
<evidence type="ECO:0000256" key="3">
    <source>
        <dbReference type="SAM" id="MobiDB-lite"/>
    </source>
</evidence>
<evidence type="ECO:0000256" key="1">
    <source>
        <dbReference type="ARBA" id="ARBA00023054"/>
    </source>
</evidence>
<comment type="caution">
    <text evidence="5">The sequence shown here is derived from an EMBL/GenBank/DDBJ whole genome shotgun (WGS) entry which is preliminary data.</text>
</comment>
<dbReference type="GO" id="GO:0051286">
    <property type="term" value="C:cell tip"/>
    <property type="evidence" value="ECO:0007669"/>
    <property type="project" value="TreeGrafter"/>
</dbReference>
<dbReference type="PANTHER" id="PTHR14430">
    <property type="entry name" value="RABIN3-RELATED"/>
    <property type="match status" value="1"/>
</dbReference>
<organism evidence="5 6">
    <name type="scientific">Piromyces finnis</name>
    <dbReference type="NCBI Taxonomy" id="1754191"/>
    <lineage>
        <taxon>Eukaryota</taxon>
        <taxon>Fungi</taxon>
        <taxon>Fungi incertae sedis</taxon>
        <taxon>Chytridiomycota</taxon>
        <taxon>Chytridiomycota incertae sedis</taxon>
        <taxon>Neocallimastigomycetes</taxon>
        <taxon>Neocallimastigales</taxon>
        <taxon>Neocallimastigaceae</taxon>
        <taxon>Piromyces</taxon>
    </lineage>
</organism>
<evidence type="ECO:0000313" key="6">
    <source>
        <dbReference type="Proteomes" id="UP000193719"/>
    </source>
</evidence>
<dbReference type="OrthoDB" id="5560525at2759"/>
<feature type="coiled-coil region" evidence="2">
    <location>
        <begin position="837"/>
        <end position="864"/>
    </location>
</feature>
<dbReference type="InterPro" id="IPR040351">
    <property type="entry name" value="RAB3IL/RAB3IP/Sec2"/>
</dbReference>
<feature type="region of interest" description="Disordered" evidence="3">
    <location>
        <begin position="382"/>
        <end position="405"/>
    </location>
</feature>
<feature type="compositionally biased region" description="Polar residues" evidence="3">
    <location>
        <begin position="139"/>
        <end position="155"/>
    </location>
</feature>
<feature type="compositionally biased region" description="Low complexity" evidence="3">
    <location>
        <begin position="626"/>
        <end position="635"/>
    </location>
</feature>
<feature type="region of interest" description="Disordered" evidence="3">
    <location>
        <begin position="136"/>
        <end position="185"/>
    </location>
</feature>